<dbReference type="InterPro" id="IPR002893">
    <property type="entry name" value="Znf_MYND"/>
</dbReference>
<keyword evidence="2 4" id="KW-0863">Zinc-finger</keyword>
<evidence type="ECO:0000259" key="5">
    <source>
        <dbReference type="PROSITE" id="PS50865"/>
    </source>
</evidence>
<sequence length="613" mass="70404">MKHRSLRLSNLDLLPISIRRFATPAAKGCFRNLQRLVSLIIELEDHGKYTLCLPVFYAVLDPSKLPTEPSMNCEGILCAYEALMALRSLQAVDSPAFEDFWPRIWFWIVFFHCHPECITDECQVRIPMSLQLLDFIRLLTPDNADSRIDDIVGVRSMIMEAWTLIIQFKPLPDHPYFVTLCEILRRVEFNRVSDFDEILDGTGGVDELANLLIQSILCFTNNRALATEDWHFLNTILGFLQSLGHKHILLPALLRNDGPSVITSLGVASIDLNPQITQENLGDQLQLVRLCLDVLCGMLSKSHNAMRSSLAAGLLTCTVYGSFFATIKVEARQLVTELLPAYTVHHSVLVELQQQMAKGDVLQSHLDLYDDWVAFQALARNRIAFMNEIAQQTVSLKVCCNPECAVILDKYKFKRCSRCKRAYYCSVACHKTDWTIFDHRSICRLNLLSDIRAFPNTTFRFDRVEHLLGNQDISKQDLSFMRKLLHRDSTLHADDDTSPFVTVFDYRTGYLTIWLSDVHTMREEDDQNQVNWDEYVSRATHSAGRMDLHLILIQPCAPGEGTRRIMFPQWSDAPGFHHNLLLVMREEHMEDFVWDDAVRRAISECESRVWVHP</sequence>
<comment type="caution">
    <text evidence="6">The sequence shown here is derived from an EMBL/GenBank/DDBJ whole genome shotgun (WGS) entry which is preliminary data.</text>
</comment>
<proteinExistence type="predicted"/>
<dbReference type="Proteomes" id="UP001362999">
    <property type="component" value="Unassembled WGS sequence"/>
</dbReference>
<evidence type="ECO:0000256" key="4">
    <source>
        <dbReference type="PROSITE-ProRule" id="PRU00134"/>
    </source>
</evidence>
<evidence type="ECO:0000256" key="1">
    <source>
        <dbReference type="ARBA" id="ARBA00022723"/>
    </source>
</evidence>
<dbReference type="AlphaFoldDB" id="A0AAW0APK1"/>
<dbReference type="Pfam" id="PF01753">
    <property type="entry name" value="zf-MYND"/>
    <property type="match status" value="1"/>
</dbReference>
<dbReference type="SUPFAM" id="SSF144232">
    <property type="entry name" value="HIT/MYND zinc finger-like"/>
    <property type="match status" value="1"/>
</dbReference>
<evidence type="ECO:0000256" key="3">
    <source>
        <dbReference type="ARBA" id="ARBA00022833"/>
    </source>
</evidence>
<name>A0AAW0APK1_9AGAR</name>
<keyword evidence="7" id="KW-1185">Reference proteome</keyword>
<gene>
    <name evidence="6" type="ORF">R3P38DRAFT_2545114</name>
</gene>
<dbReference type="Gene3D" id="6.10.140.2220">
    <property type="match status" value="1"/>
</dbReference>
<evidence type="ECO:0000313" key="6">
    <source>
        <dbReference type="EMBL" id="KAK7014367.1"/>
    </source>
</evidence>
<dbReference type="EMBL" id="JAWWNJ010000057">
    <property type="protein sequence ID" value="KAK7014367.1"/>
    <property type="molecule type" value="Genomic_DNA"/>
</dbReference>
<evidence type="ECO:0000313" key="7">
    <source>
        <dbReference type="Proteomes" id="UP001362999"/>
    </source>
</evidence>
<dbReference type="GO" id="GO:0008270">
    <property type="term" value="F:zinc ion binding"/>
    <property type="evidence" value="ECO:0007669"/>
    <property type="project" value="UniProtKB-KW"/>
</dbReference>
<organism evidence="6 7">
    <name type="scientific">Favolaschia claudopus</name>
    <dbReference type="NCBI Taxonomy" id="2862362"/>
    <lineage>
        <taxon>Eukaryota</taxon>
        <taxon>Fungi</taxon>
        <taxon>Dikarya</taxon>
        <taxon>Basidiomycota</taxon>
        <taxon>Agaricomycotina</taxon>
        <taxon>Agaricomycetes</taxon>
        <taxon>Agaricomycetidae</taxon>
        <taxon>Agaricales</taxon>
        <taxon>Marasmiineae</taxon>
        <taxon>Mycenaceae</taxon>
        <taxon>Favolaschia</taxon>
    </lineage>
</organism>
<keyword evidence="1" id="KW-0479">Metal-binding</keyword>
<accession>A0AAW0APK1</accession>
<protein>
    <submittedName>
        <fullName evidence="6">MYND-type domain-containing protein</fullName>
    </submittedName>
</protein>
<keyword evidence="3" id="KW-0862">Zinc</keyword>
<reference evidence="6 7" key="1">
    <citation type="journal article" date="2024" name="J Genomics">
        <title>Draft genome sequencing and assembly of Favolaschia claudopus CIRM-BRFM 2984 isolated from oak limbs.</title>
        <authorList>
            <person name="Navarro D."/>
            <person name="Drula E."/>
            <person name="Chaduli D."/>
            <person name="Cazenave R."/>
            <person name="Ahrendt S."/>
            <person name="Wang J."/>
            <person name="Lipzen A."/>
            <person name="Daum C."/>
            <person name="Barry K."/>
            <person name="Grigoriev I.V."/>
            <person name="Favel A."/>
            <person name="Rosso M.N."/>
            <person name="Martin F."/>
        </authorList>
    </citation>
    <scope>NUCLEOTIDE SEQUENCE [LARGE SCALE GENOMIC DNA]</scope>
    <source>
        <strain evidence="6 7">CIRM-BRFM 2984</strain>
    </source>
</reference>
<dbReference type="PROSITE" id="PS50865">
    <property type="entry name" value="ZF_MYND_2"/>
    <property type="match status" value="1"/>
</dbReference>
<evidence type="ECO:0000256" key="2">
    <source>
        <dbReference type="ARBA" id="ARBA00022771"/>
    </source>
</evidence>
<feature type="domain" description="MYND-type" evidence="5">
    <location>
        <begin position="401"/>
        <end position="443"/>
    </location>
</feature>